<dbReference type="EMBL" id="LXEO01000051">
    <property type="protein sequence ID" value="OAT15607.1"/>
    <property type="molecule type" value="Genomic_DNA"/>
</dbReference>
<dbReference type="Pfam" id="PF05016">
    <property type="entry name" value="ParE_toxin"/>
    <property type="match status" value="1"/>
</dbReference>
<evidence type="ECO:0000256" key="1">
    <source>
        <dbReference type="ARBA" id="ARBA00006226"/>
    </source>
</evidence>
<proteinExistence type="inferred from homology"/>
<organism evidence="4 5">
    <name type="scientific">Buttiauxella noackiae ATCC 51607</name>
    <dbReference type="NCBI Taxonomy" id="1354255"/>
    <lineage>
        <taxon>Bacteria</taxon>
        <taxon>Pseudomonadati</taxon>
        <taxon>Pseudomonadota</taxon>
        <taxon>Gammaproteobacteria</taxon>
        <taxon>Enterobacterales</taxon>
        <taxon>Enterobacteriaceae</taxon>
        <taxon>Buttiauxella</taxon>
    </lineage>
</organism>
<dbReference type="AlphaFoldDB" id="A0A1B7HIY6"/>
<protein>
    <recommendedName>
        <fullName evidence="3">Toxin</fullName>
    </recommendedName>
</protein>
<evidence type="ECO:0000313" key="4">
    <source>
        <dbReference type="EMBL" id="OAT15607.1"/>
    </source>
</evidence>
<name>A0A1B7HIY6_9ENTR</name>
<evidence type="ECO:0000256" key="3">
    <source>
        <dbReference type="PIRNR" id="PIRNR029218"/>
    </source>
</evidence>
<dbReference type="PIRSF" id="PIRSF029218">
    <property type="entry name" value="ParE"/>
    <property type="match status" value="1"/>
</dbReference>
<dbReference type="InterPro" id="IPR051803">
    <property type="entry name" value="TA_system_RelE-like_toxin"/>
</dbReference>
<dbReference type="Gene3D" id="3.30.2310.20">
    <property type="entry name" value="RelE-like"/>
    <property type="match status" value="1"/>
</dbReference>
<dbReference type="InterPro" id="IPR007712">
    <property type="entry name" value="RelE/ParE_toxin"/>
</dbReference>
<dbReference type="RefSeq" id="WP_064555813.1">
    <property type="nucleotide sequence ID" value="NZ_LXEO01000051.1"/>
</dbReference>
<accession>A0A1B7HIY6</accession>
<dbReference type="InterPro" id="IPR035093">
    <property type="entry name" value="RelE/ParE_toxin_dom_sf"/>
</dbReference>
<dbReference type="Proteomes" id="UP000078286">
    <property type="component" value="Unassembled WGS sequence"/>
</dbReference>
<reference evidence="4 5" key="1">
    <citation type="submission" date="2016-04" db="EMBL/GenBank/DDBJ databases">
        <title>ATOL: Assembling a taxonomically balanced genome-scale reconstruction of the evolutionary history of the Enterobacteriaceae.</title>
        <authorList>
            <person name="Plunkett G.III."/>
            <person name="Neeno-Eckwall E.C."/>
            <person name="Glasner J.D."/>
            <person name="Perna N.T."/>
        </authorList>
    </citation>
    <scope>NUCLEOTIDE SEQUENCE [LARGE SCALE GENOMIC DNA]</scope>
    <source>
        <strain evidence="4 5">ATCC 51607</strain>
    </source>
</reference>
<dbReference type="PANTHER" id="PTHR33755:SF3">
    <property type="entry name" value="TOXIN"/>
    <property type="match status" value="1"/>
</dbReference>
<dbReference type="InterPro" id="IPR028344">
    <property type="entry name" value="ParE1/4"/>
</dbReference>
<comment type="caution">
    <text evidence="4">The sequence shown here is derived from an EMBL/GenBank/DDBJ whole genome shotgun (WGS) entry which is preliminary data.</text>
</comment>
<sequence>MYKLSNLAAEDFAGIYEYTLVKFGEVQADNYTEAMENVLESVVRSPFIGREYPEIDEGVRRIDYCLHAIFYRIRDDDIFILRILHHKMEPLVNFSEL</sequence>
<evidence type="ECO:0000313" key="5">
    <source>
        <dbReference type="Proteomes" id="UP000078286"/>
    </source>
</evidence>
<dbReference type="PANTHER" id="PTHR33755">
    <property type="entry name" value="TOXIN PARE1-RELATED"/>
    <property type="match status" value="1"/>
</dbReference>
<evidence type="ECO:0000256" key="2">
    <source>
        <dbReference type="ARBA" id="ARBA00022649"/>
    </source>
</evidence>
<keyword evidence="2" id="KW-1277">Toxin-antitoxin system</keyword>
<dbReference type="PATRIC" id="fig|1354255.3.peg.3546"/>
<comment type="similarity">
    <text evidence="1 3">Belongs to the RelE toxin family.</text>
</comment>
<gene>
    <name evidence="4" type="ORF">M979_3437</name>
</gene>
<keyword evidence="5" id="KW-1185">Reference proteome</keyword>